<proteinExistence type="predicted"/>
<dbReference type="AlphaFoldDB" id="H3NJA3"/>
<dbReference type="OrthoDB" id="9782576at2"/>
<evidence type="ECO:0000259" key="1">
    <source>
        <dbReference type="Pfam" id="PF08349"/>
    </source>
</evidence>
<keyword evidence="3" id="KW-1185">Reference proteome</keyword>
<dbReference type="RefSeq" id="WP_006309077.1">
    <property type="nucleotide sequence ID" value="NZ_JH601133.1"/>
</dbReference>
<dbReference type="InterPro" id="IPR013560">
    <property type="entry name" value="DUF1722"/>
</dbReference>
<feature type="domain" description="DUF1722" evidence="1">
    <location>
        <begin position="35"/>
        <end position="143"/>
    </location>
</feature>
<dbReference type="PATRIC" id="fig|883113.3.peg.937"/>
<organism evidence="2 3">
    <name type="scientific">Facklamia languida CCUG 37842</name>
    <dbReference type="NCBI Taxonomy" id="883113"/>
    <lineage>
        <taxon>Bacteria</taxon>
        <taxon>Bacillati</taxon>
        <taxon>Bacillota</taxon>
        <taxon>Bacilli</taxon>
        <taxon>Lactobacillales</taxon>
        <taxon>Aerococcaceae</taxon>
        <taxon>Facklamia</taxon>
    </lineage>
</organism>
<accession>H3NJA3</accession>
<evidence type="ECO:0000313" key="2">
    <source>
        <dbReference type="EMBL" id="EHR37035.1"/>
    </source>
</evidence>
<gene>
    <name evidence="2" type="ORF">HMPREF9708_00942</name>
</gene>
<dbReference type="Pfam" id="PF08349">
    <property type="entry name" value="DUF1722"/>
    <property type="match status" value="1"/>
</dbReference>
<dbReference type="HOGENOM" id="CLU_147269_0_0_9"/>
<dbReference type="STRING" id="883113.HMPREF9708_00942"/>
<protein>
    <recommendedName>
        <fullName evidence="1">DUF1722 domain-containing protein</fullName>
    </recommendedName>
</protein>
<name>H3NJA3_9LACT</name>
<dbReference type="Proteomes" id="UP000006190">
    <property type="component" value="Unassembled WGS sequence"/>
</dbReference>
<evidence type="ECO:0000313" key="3">
    <source>
        <dbReference type="Proteomes" id="UP000006190"/>
    </source>
</evidence>
<reference evidence="2 3" key="1">
    <citation type="submission" date="2012-01" db="EMBL/GenBank/DDBJ databases">
        <title>The Genome Sequence of Facklamia languida CCUG 37842.</title>
        <authorList>
            <consortium name="The Broad Institute Genome Sequencing Platform"/>
            <person name="Earl A."/>
            <person name="Ward D."/>
            <person name="Feldgarden M."/>
            <person name="Gevers D."/>
            <person name="Huys G."/>
            <person name="Young S.K."/>
            <person name="Zeng Q."/>
            <person name="Gargeya S."/>
            <person name="Fitzgerald M."/>
            <person name="Haas B."/>
            <person name="Abouelleil A."/>
            <person name="Alvarado L."/>
            <person name="Arachchi H.M."/>
            <person name="Berlin A."/>
            <person name="Chapman S.B."/>
            <person name="Gearin G."/>
            <person name="Goldberg J."/>
            <person name="Griggs A."/>
            <person name="Gujja S."/>
            <person name="Hansen M."/>
            <person name="Heiman D."/>
            <person name="Howarth C."/>
            <person name="Larimer J."/>
            <person name="Lui A."/>
            <person name="MacDonald P.J.P."/>
            <person name="McCowen C."/>
            <person name="Montmayeur A."/>
            <person name="Murphy C."/>
            <person name="Neiman D."/>
            <person name="Pearson M."/>
            <person name="Priest M."/>
            <person name="Roberts A."/>
            <person name="Saif S."/>
            <person name="Shea T."/>
            <person name="Sisk P."/>
            <person name="Stolte C."/>
            <person name="Sykes S."/>
            <person name="Wortman J."/>
            <person name="Nusbaum C."/>
            <person name="Birren B."/>
        </authorList>
    </citation>
    <scope>NUCLEOTIDE SEQUENCE [LARGE SCALE GENOMIC DNA]</scope>
    <source>
        <strain evidence="2 3">CCUG 37842</strain>
    </source>
</reference>
<dbReference type="EMBL" id="AGEG01000011">
    <property type="protein sequence ID" value="EHR37035.1"/>
    <property type="molecule type" value="Genomic_DNA"/>
</dbReference>
<sequence>MEVIYQNLLQASQEAIQAKQAPTICDLEAVWSRYKYLVLEYSPRHYQAIRQVLKDKTAYPDQALFDYLAQALAQPLDPATQVNAYDHVWGHFKKLATDQEKAHYLDLRQSFLAQQVDRQAIKTYLNQLSKTYQDKYLNHSYFFYGVDKSIPL</sequence>
<comment type="caution">
    <text evidence="2">The sequence shown here is derived from an EMBL/GenBank/DDBJ whole genome shotgun (WGS) entry which is preliminary data.</text>
</comment>
<dbReference type="eggNOG" id="COG3272">
    <property type="taxonomic scope" value="Bacteria"/>
</dbReference>